<evidence type="ECO:0000256" key="1">
    <source>
        <dbReference type="SAM" id="MobiDB-lite"/>
    </source>
</evidence>
<dbReference type="RefSeq" id="WP_094832439.1">
    <property type="nucleotide sequence ID" value="NZ_NEVR01000004.1"/>
</dbReference>
<dbReference type="Pfam" id="PF25181">
    <property type="entry name" value="Phage_Bbp19"/>
    <property type="match status" value="1"/>
</dbReference>
<keyword evidence="4" id="KW-1185">Reference proteome</keyword>
<accession>A0ABX4EW59</accession>
<dbReference type="EMBL" id="NEVR01000004">
    <property type="protein sequence ID" value="OZI58715.1"/>
    <property type="molecule type" value="Genomic_DNA"/>
</dbReference>
<evidence type="ECO:0000313" key="4">
    <source>
        <dbReference type="Proteomes" id="UP000216354"/>
    </source>
</evidence>
<reference evidence="3 4" key="1">
    <citation type="submission" date="2017-05" db="EMBL/GenBank/DDBJ databases">
        <title>Complete and WGS of Bordetella genogroups.</title>
        <authorList>
            <person name="Spilker T."/>
            <person name="Lipuma J."/>
        </authorList>
    </citation>
    <scope>NUCLEOTIDE SEQUENCE [LARGE SCALE GENOMIC DNA]</scope>
    <source>
        <strain evidence="3 4">AU9795</strain>
    </source>
</reference>
<evidence type="ECO:0000259" key="2">
    <source>
        <dbReference type="Pfam" id="PF25181"/>
    </source>
</evidence>
<organism evidence="3 4">
    <name type="scientific">Bordetella genomosp. 1</name>
    <dbReference type="NCBI Taxonomy" id="1395607"/>
    <lineage>
        <taxon>Bacteria</taxon>
        <taxon>Pseudomonadati</taxon>
        <taxon>Pseudomonadota</taxon>
        <taxon>Betaproteobacteria</taxon>
        <taxon>Burkholderiales</taxon>
        <taxon>Alcaligenaceae</taxon>
        <taxon>Bordetella</taxon>
    </lineage>
</organism>
<dbReference type="InterPro" id="IPR057447">
    <property type="entry name" value="Bbp19-like_phage"/>
</dbReference>
<comment type="caution">
    <text evidence="3">The sequence shown here is derived from an EMBL/GenBank/DDBJ whole genome shotgun (WGS) entry which is preliminary data.</text>
</comment>
<dbReference type="Proteomes" id="UP000216354">
    <property type="component" value="Unassembled WGS sequence"/>
</dbReference>
<proteinExistence type="predicted"/>
<evidence type="ECO:0000313" key="3">
    <source>
        <dbReference type="EMBL" id="OZI58715.1"/>
    </source>
</evidence>
<name>A0ABX4EW59_9BORD</name>
<feature type="domain" description="Bbp19-like phage" evidence="2">
    <location>
        <begin position="37"/>
        <end position="99"/>
    </location>
</feature>
<sequence length="114" mass="13286">MSQPAYDPHNPSAVEHGRQARRDKQRQELLIESDDLKWLMANRRGRRIVWRLLEQAGVFRSVFSTNAMEMAFKEGNRNGGLQLMSLVLGTCPERYAEMLTEHRTNDDRKPSDDR</sequence>
<feature type="region of interest" description="Disordered" evidence="1">
    <location>
        <begin position="1"/>
        <end position="25"/>
    </location>
</feature>
<feature type="compositionally biased region" description="Basic and acidic residues" evidence="1">
    <location>
        <begin position="15"/>
        <end position="25"/>
    </location>
</feature>
<protein>
    <submittedName>
        <fullName evidence="3">Endopeptidase</fullName>
    </submittedName>
</protein>
<gene>
    <name evidence="3" type="ORF">CAL27_18710</name>
</gene>